<name>A0A6B0RDN8_9CETA</name>
<evidence type="ECO:0000256" key="1">
    <source>
        <dbReference type="SAM" id="MobiDB-lite"/>
    </source>
</evidence>
<dbReference type="EMBL" id="VBQZ03000031">
    <property type="protein sequence ID" value="MXQ86146.1"/>
    <property type="molecule type" value="Genomic_DNA"/>
</dbReference>
<protein>
    <submittedName>
        <fullName evidence="2">Uncharacterized protein</fullName>
    </submittedName>
</protein>
<accession>A0A6B0RDN8</accession>
<proteinExistence type="predicted"/>
<comment type="caution">
    <text evidence="2">The sequence shown here is derived from an EMBL/GenBank/DDBJ whole genome shotgun (WGS) entry which is preliminary data.</text>
</comment>
<sequence>MIRYGKEICKLKASTRATVAAIEADKDFSLRILTANTSDQNSCNFYNTIILSPYTDSSRTHSLMFRADNLLQTGAGPDDSKQTGLTGMKGQVLLNQEHLFRKEHSEEQCQTVSVQEVEANEEED</sequence>
<evidence type="ECO:0000313" key="3">
    <source>
        <dbReference type="Proteomes" id="UP000322234"/>
    </source>
</evidence>
<dbReference type="AlphaFoldDB" id="A0A6B0RDN8"/>
<dbReference type="Proteomes" id="UP000322234">
    <property type="component" value="Unassembled WGS sequence"/>
</dbReference>
<feature type="region of interest" description="Disordered" evidence="1">
    <location>
        <begin position="104"/>
        <end position="124"/>
    </location>
</feature>
<reference evidence="2" key="1">
    <citation type="submission" date="2019-10" db="EMBL/GenBank/DDBJ databases">
        <title>The sequence and de novo assembly of the wild yak genome.</title>
        <authorList>
            <person name="Liu Y."/>
        </authorList>
    </citation>
    <scope>NUCLEOTIDE SEQUENCE [LARGE SCALE GENOMIC DNA]</scope>
    <source>
        <strain evidence="2">WY2019</strain>
    </source>
</reference>
<evidence type="ECO:0000313" key="2">
    <source>
        <dbReference type="EMBL" id="MXQ86146.1"/>
    </source>
</evidence>
<keyword evidence="3" id="KW-1185">Reference proteome</keyword>
<gene>
    <name evidence="2" type="ORF">E5288_WYG006631</name>
</gene>
<organism evidence="2 3">
    <name type="scientific">Bos mutus</name>
    <name type="common">wild yak</name>
    <dbReference type="NCBI Taxonomy" id="72004"/>
    <lineage>
        <taxon>Eukaryota</taxon>
        <taxon>Metazoa</taxon>
        <taxon>Chordata</taxon>
        <taxon>Craniata</taxon>
        <taxon>Vertebrata</taxon>
        <taxon>Euteleostomi</taxon>
        <taxon>Mammalia</taxon>
        <taxon>Eutheria</taxon>
        <taxon>Laurasiatheria</taxon>
        <taxon>Artiodactyla</taxon>
        <taxon>Ruminantia</taxon>
        <taxon>Pecora</taxon>
        <taxon>Bovidae</taxon>
        <taxon>Bovinae</taxon>
        <taxon>Bos</taxon>
    </lineage>
</organism>